<dbReference type="EMBL" id="BMZO01000011">
    <property type="protein sequence ID" value="GHC79376.1"/>
    <property type="molecule type" value="Genomic_DNA"/>
</dbReference>
<reference evidence="1" key="1">
    <citation type="journal article" date="2014" name="Int. J. Syst. Evol. Microbiol.">
        <title>Complete genome sequence of Corynebacterium casei LMG S-19264T (=DSM 44701T), isolated from a smear-ripened cheese.</title>
        <authorList>
            <consortium name="US DOE Joint Genome Institute (JGI-PGF)"/>
            <person name="Walter F."/>
            <person name="Albersmeier A."/>
            <person name="Kalinowski J."/>
            <person name="Ruckert C."/>
        </authorList>
    </citation>
    <scope>NUCLEOTIDE SEQUENCE</scope>
    <source>
        <strain evidence="1">KCTC 42097</strain>
    </source>
</reference>
<gene>
    <name evidence="1" type="ORF">GCM10010136_31870</name>
</gene>
<protein>
    <submittedName>
        <fullName evidence="1">Uncharacterized protein</fullName>
    </submittedName>
</protein>
<proteinExistence type="predicted"/>
<dbReference type="Proteomes" id="UP000641137">
    <property type="component" value="Unassembled WGS sequence"/>
</dbReference>
<organism evidence="1 2">
    <name type="scientific">Limoniibacter endophyticus</name>
    <dbReference type="NCBI Taxonomy" id="1565040"/>
    <lineage>
        <taxon>Bacteria</taxon>
        <taxon>Pseudomonadati</taxon>
        <taxon>Pseudomonadota</taxon>
        <taxon>Alphaproteobacteria</taxon>
        <taxon>Hyphomicrobiales</taxon>
        <taxon>Bartonellaceae</taxon>
        <taxon>Limoniibacter</taxon>
    </lineage>
</organism>
<evidence type="ECO:0000313" key="1">
    <source>
        <dbReference type="EMBL" id="GHC79376.1"/>
    </source>
</evidence>
<name>A0A8J3DSZ6_9HYPH</name>
<keyword evidence="2" id="KW-1185">Reference proteome</keyword>
<dbReference type="AlphaFoldDB" id="A0A8J3DSZ6"/>
<sequence>MAQTYPVAGRLIFMGGLFVPPAMGLLTADDFSDVTSGDWTPIAKWASTGALGGDQQTITQPYINEDYEDVQMGTKNPGTMSNTFGVIAEDPGQIKCYAAAGDKRLREFMIVFPDAPVGANAHGSIRLFAAYVKEPVEQGGEANTTGMVEIPLVKYRNTVRLPASETGGPIGGA</sequence>
<comment type="caution">
    <text evidence="1">The sequence shown here is derived from an EMBL/GenBank/DDBJ whole genome shotgun (WGS) entry which is preliminary data.</text>
</comment>
<dbReference type="RefSeq" id="WP_189492470.1">
    <property type="nucleotide sequence ID" value="NZ_BMZO01000011.1"/>
</dbReference>
<reference evidence="1" key="2">
    <citation type="submission" date="2020-09" db="EMBL/GenBank/DDBJ databases">
        <authorList>
            <person name="Sun Q."/>
            <person name="Kim S."/>
        </authorList>
    </citation>
    <scope>NUCLEOTIDE SEQUENCE</scope>
    <source>
        <strain evidence="1">KCTC 42097</strain>
    </source>
</reference>
<accession>A0A8J3DSZ6</accession>
<evidence type="ECO:0000313" key="2">
    <source>
        <dbReference type="Proteomes" id="UP000641137"/>
    </source>
</evidence>
<dbReference type="Gene3D" id="4.10.410.40">
    <property type="match status" value="1"/>
</dbReference>